<feature type="region of interest" description="Disordered" evidence="9">
    <location>
        <begin position="852"/>
        <end position="902"/>
    </location>
</feature>
<evidence type="ECO:0000256" key="10">
    <source>
        <dbReference type="SAM" id="Phobius"/>
    </source>
</evidence>
<gene>
    <name evidence="12" type="ORF">UCREL1_6166</name>
</gene>
<dbReference type="GO" id="GO:0016020">
    <property type="term" value="C:membrane"/>
    <property type="evidence" value="ECO:0007669"/>
    <property type="project" value="UniProtKB-SubCell"/>
</dbReference>
<dbReference type="InterPro" id="IPR034003">
    <property type="entry name" value="ABCG_PDR_2"/>
</dbReference>
<dbReference type="InterPro" id="IPR003439">
    <property type="entry name" value="ABC_transporter-like_ATP-bd"/>
</dbReference>
<evidence type="ECO:0000256" key="8">
    <source>
        <dbReference type="ARBA" id="ARBA00023136"/>
    </source>
</evidence>
<dbReference type="Proteomes" id="UP000012174">
    <property type="component" value="Unassembled WGS sequence"/>
</dbReference>
<feature type="compositionally biased region" description="Low complexity" evidence="9">
    <location>
        <begin position="40"/>
        <end position="51"/>
    </location>
</feature>
<dbReference type="Pfam" id="PF06422">
    <property type="entry name" value="PDR_CDR"/>
    <property type="match status" value="1"/>
</dbReference>
<evidence type="ECO:0000256" key="1">
    <source>
        <dbReference type="ARBA" id="ARBA00004141"/>
    </source>
</evidence>
<evidence type="ECO:0000256" key="2">
    <source>
        <dbReference type="ARBA" id="ARBA00006012"/>
    </source>
</evidence>
<dbReference type="Gene3D" id="3.40.50.300">
    <property type="entry name" value="P-loop containing nucleotide triphosphate hydrolases"/>
    <property type="match status" value="2"/>
</dbReference>
<feature type="transmembrane region" description="Helical" evidence="10">
    <location>
        <begin position="1404"/>
        <end position="1426"/>
    </location>
</feature>
<keyword evidence="6" id="KW-0067">ATP-binding</keyword>
<dbReference type="Pfam" id="PF00005">
    <property type="entry name" value="ABC_tran"/>
    <property type="match status" value="2"/>
</dbReference>
<feature type="compositionally biased region" description="Acidic residues" evidence="9">
    <location>
        <begin position="121"/>
        <end position="135"/>
    </location>
</feature>
<evidence type="ECO:0000256" key="4">
    <source>
        <dbReference type="ARBA" id="ARBA00022692"/>
    </source>
</evidence>
<reference evidence="13" key="1">
    <citation type="journal article" date="2013" name="Genome Announc.">
        <title>Draft genome sequence of the grapevine dieback fungus Eutypa lata UCR-EL1.</title>
        <authorList>
            <person name="Blanco-Ulate B."/>
            <person name="Rolshausen P.E."/>
            <person name="Cantu D."/>
        </authorList>
    </citation>
    <scope>NUCLEOTIDE SEQUENCE [LARGE SCALE GENOMIC DNA]</scope>
    <source>
        <strain evidence="13">UCR-EL1</strain>
    </source>
</reference>
<feature type="compositionally biased region" description="Polar residues" evidence="9">
    <location>
        <begin position="93"/>
        <end position="108"/>
    </location>
</feature>
<dbReference type="PANTHER" id="PTHR19241">
    <property type="entry name" value="ATP-BINDING CASSETTE TRANSPORTER"/>
    <property type="match status" value="1"/>
</dbReference>
<keyword evidence="4 10" id="KW-0812">Transmembrane</keyword>
<feature type="region of interest" description="Disordered" evidence="9">
    <location>
        <begin position="1"/>
        <end position="67"/>
    </location>
</feature>
<feature type="region of interest" description="Disordered" evidence="9">
    <location>
        <begin position="1202"/>
        <end position="1236"/>
    </location>
</feature>
<dbReference type="OMA" id="FCISNWA"/>
<dbReference type="InterPro" id="IPR017871">
    <property type="entry name" value="ABC_transporter-like_CS"/>
</dbReference>
<evidence type="ECO:0000256" key="3">
    <source>
        <dbReference type="ARBA" id="ARBA00022448"/>
    </source>
</evidence>
<feature type="transmembrane region" description="Helical" evidence="10">
    <location>
        <begin position="667"/>
        <end position="685"/>
    </location>
</feature>
<dbReference type="PROSITE" id="PS50893">
    <property type="entry name" value="ABC_TRANSPORTER_2"/>
    <property type="match status" value="2"/>
</dbReference>
<feature type="transmembrane region" description="Helical" evidence="10">
    <location>
        <begin position="583"/>
        <end position="602"/>
    </location>
</feature>
<evidence type="ECO:0000256" key="9">
    <source>
        <dbReference type="SAM" id="MobiDB-lite"/>
    </source>
</evidence>
<dbReference type="CDD" id="cd03233">
    <property type="entry name" value="ABCG_PDR_domain1"/>
    <property type="match status" value="1"/>
</dbReference>
<accession>M7SKF8</accession>
<keyword evidence="8 10" id="KW-0472">Membrane</keyword>
<dbReference type="SUPFAM" id="SSF52540">
    <property type="entry name" value="P-loop containing nucleoside triphosphate hydrolases"/>
    <property type="match status" value="2"/>
</dbReference>
<dbReference type="GO" id="GO:0140359">
    <property type="term" value="F:ABC-type transporter activity"/>
    <property type="evidence" value="ECO:0007669"/>
    <property type="project" value="InterPro"/>
</dbReference>
<comment type="similarity">
    <text evidence="2">Belongs to the ABC transporter superfamily. ABCG family. PDR (TC 3.A.1.205) subfamily.</text>
</comment>
<feature type="domain" description="ABC transporter" evidence="11">
    <location>
        <begin position="910"/>
        <end position="1148"/>
    </location>
</feature>
<keyword evidence="3" id="KW-0813">Transport</keyword>
<dbReference type="FunFam" id="3.40.50.300:FF:000054">
    <property type="entry name" value="ABC multidrug transporter atrF"/>
    <property type="match status" value="1"/>
</dbReference>
<dbReference type="SMART" id="SM00382">
    <property type="entry name" value="AAA"/>
    <property type="match status" value="2"/>
</dbReference>
<organism evidence="12 13">
    <name type="scientific">Eutypa lata (strain UCR-EL1)</name>
    <name type="common">Grapevine dieback disease fungus</name>
    <name type="synonym">Eutypa armeniacae</name>
    <dbReference type="NCBI Taxonomy" id="1287681"/>
    <lineage>
        <taxon>Eukaryota</taxon>
        <taxon>Fungi</taxon>
        <taxon>Dikarya</taxon>
        <taxon>Ascomycota</taxon>
        <taxon>Pezizomycotina</taxon>
        <taxon>Sordariomycetes</taxon>
        <taxon>Xylariomycetidae</taxon>
        <taxon>Xylariales</taxon>
        <taxon>Diatrypaceae</taxon>
        <taxon>Eutypa</taxon>
    </lineage>
</organism>
<feature type="compositionally biased region" description="Basic and acidic residues" evidence="9">
    <location>
        <begin position="8"/>
        <end position="18"/>
    </location>
</feature>
<evidence type="ECO:0000256" key="5">
    <source>
        <dbReference type="ARBA" id="ARBA00022741"/>
    </source>
</evidence>
<dbReference type="PROSITE" id="PS00211">
    <property type="entry name" value="ABC_TRANSPORTER_1"/>
    <property type="match status" value="1"/>
</dbReference>
<feature type="transmembrane region" description="Helical" evidence="10">
    <location>
        <begin position="636"/>
        <end position="655"/>
    </location>
</feature>
<dbReference type="OrthoDB" id="245989at2759"/>
<name>M7SKF8_EUTLA</name>
<sequence length="1585" mass="176065">MWSTPLTRDGEALRRTDSRPQPNPWHQDNDPDVAGPHTTGAGASSSGSGSSEPDVDRDGTWGERDVGDIHEHRALQEYEALRNDLIQLHKTNTQASKATISRTKSQTTAKKRLSLAHGDAKDEEDVQIEGAEDSEDEFELGEFMREGHFEKRTEDGSAKKIGLVYENLTVKGVGSTATLVRTVPDAIIGTFGPDLYHLLCRFMPFLNFRKPQTRALIHDFTGCVRDGEMMLVLGRPGSGCSTFLKAVSNNRESFAAVEGDVSYGGIPAGTQKKLYRGEVTYNDEDDVHFASLSVWKTLTFALMNKTKRSAKEEIPIIANALLRMFGIGHTKNTLIGDDYIRGVSGGERKRVSIAETLASKSTVIAWDNSTRGLDASTALDYARSLRIMTDISNRTTLVTLYQAGEGIYEVMDKVLVIDQGRQIFSGPAKEAKQYFVDLGFECPERQTTADFLTAVTDPNERRFRPGFEHKAPRTAEELEKAFRGSPNYRALLADVEDYKHHLHRTGYSDARNFEGAVRESKSGNVREKSPYTVSFPRQVWACTRREFWLLFGDQTALWTKLFIVVSNGLIVGSLFHGQPLETAGAFTRGGTAFFSIVFLGWLQMSELTKAVSGRAVVARHKDYAFYRPSAVSIARVVQDFPVVAVQVAIFGLTMYFMTGLDVDAGKFWIYMLYVYTTTMMLTAMYRMFASLSPEIDTAVRFSGIALNLLVIYTGYVLPKTQLLSDYIWFGWLYWVNPISYAFEAVISNEFSGRVMECSPDQLVPQGPGVLPEYQGCAISGAPVNGHTVSGDDYLQTTYSYSRDNLWRNFGVLIAFAVLYILITAIATELVSFTEGGGGALIFKKTRKAKEQKRKAAAPADEEKAVGSTGGAVESSGSSTMCGGDGQTPRKGGDEKEEEALEKLTKSDSVFTWRDVEYTVPYMGGERRLLNKVNGYAKPGIMVALMGASGAGKTTLLNTLSQRQKTGVVTGDMLVDGRPLGPDFQRNTGFCLQGDIHDRTQTVREAIEFSALLRQEASVPRAEKLAYVDRIIDLLELGDLQDAVIKSLGVEQRKRLTIGVELAAKPSLLLFLDEPTSGLDSQSAYSIVRFLKKLSRAGQAIVCTIHQPSSVLIQQFDMVLALNPGGNTFYFGPIGENGRDVIEYFAERGAVCPPAKNVAEFILETAARPHRRPDGSKVDWNEEWLRSEQARLVIEEIDGIAQRRALPPSSGTTNADSNADAGADTTEQQKHEQEQQQYREYAAPAWVQTAELTKRVFRQQWRDPSYVYGKLFVAVVMGIFNGFTFWQLGNTIQDMQNRMFTCFMIVTIPPTIVNAVVPKFDDNLALWQAREYPARIYGWVAFCTANILAEIPTAVVSALLYWALWYWATGLPTESSASGYTFLMSMLVFVFMSSWGQWICAFAPSFTVISNVLPFFFVMFGLFNGVVRPYSTLPAFWKYWMYWLNPSTYWIGGMLSATLSGQPVECAPGTETARFHAPPGQTCAEYAGAFADAAGGYLLDTGAGDACEYCPYRSGDQYLQTLNIRADEKWRDFGIFLAFCISNWALVYFFIYTVRVRGWKFGFNHLFGGLGKALDSVKKTGKKTQK</sequence>
<dbReference type="InterPro" id="IPR027417">
    <property type="entry name" value="P-loop_NTPase"/>
</dbReference>
<dbReference type="Pfam" id="PF14510">
    <property type="entry name" value="ABC_trans_N"/>
    <property type="match status" value="1"/>
</dbReference>
<feature type="transmembrane region" description="Helical" evidence="10">
    <location>
        <begin position="1297"/>
        <end position="1316"/>
    </location>
</feature>
<feature type="transmembrane region" description="Helical" evidence="10">
    <location>
        <begin position="1532"/>
        <end position="1553"/>
    </location>
</feature>
<protein>
    <submittedName>
        <fullName evidence="12">Putative abc drug exporter protein</fullName>
    </submittedName>
</protein>
<evidence type="ECO:0000313" key="12">
    <source>
        <dbReference type="EMBL" id="EMR66839.1"/>
    </source>
</evidence>
<keyword evidence="7 10" id="KW-1133">Transmembrane helix</keyword>
<feature type="transmembrane region" description="Helical" evidence="10">
    <location>
        <begin position="1379"/>
        <end position="1398"/>
    </location>
</feature>
<feature type="transmembrane region" description="Helical" evidence="10">
    <location>
        <begin position="805"/>
        <end position="826"/>
    </location>
</feature>
<feature type="compositionally biased region" description="Basic and acidic residues" evidence="9">
    <location>
        <begin position="54"/>
        <end position="67"/>
    </location>
</feature>
<dbReference type="GO" id="GO:0005524">
    <property type="term" value="F:ATP binding"/>
    <property type="evidence" value="ECO:0007669"/>
    <property type="project" value="UniProtKB-KW"/>
</dbReference>
<dbReference type="HOGENOM" id="CLU_000604_35_0_1"/>
<comment type="subcellular location">
    <subcellularLocation>
        <location evidence="1">Membrane</location>
        <topology evidence="1">Multi-pass membrane protein</topology>
    </subcellularLocation>
</comment>
<dbReference type="InterPro" id="IPR010929">
    <property type="entry name" value="PDR_CDR_ABC"/>
</dbReference>
<dbReference type="Pfam" id="PF01061">
    <property type="entry name" value="ABC2_membrane"/>
    <property type="match status" value="2"/>
</dbReference>
<feature type="transmembrane region" description="Helical" evidence="10">
    <location>
        <begin position="1336"/>
        <end position="1367"/>
    </location>
</feature>
<dbReference type="GO" id="GO:0016887">
    <property type="term" value="F:ATP hydrolysis activity"/>
    <property type="evidence" value="ECO:0007669"/>
    <property type="project" value="InterPro"/>
</dbReference>
<keyword evidence="13" id="KW-1185">Reference proteome</keyword>
<dbReference type="InterPro" id="IPR013525">
    <property type="entry name" value="ABC2_TM"/>
</dbReference>
<evidence type="ECO:0000256" key="6">
    <source>
        <dbReference type="ARBA" id="ARBA00022840"/>
    </source>
</evidence>
<evidence type="ECO:0000313" key="13">
    <source>
        <dbReference type="Proteomes" id="UP000012174"/>
    </source>
</evidence>
<dbReference type="eggNOG" id="KOG0065">
    <property type="taxonomic scope" value="Eukaryota"/>
</dbReference>
<keyword evidence="5" id="KW-0547">Nucleotide-binding</keyword>
<dbReference type="EMBL" id="KB706579">
    <property type="protein sequence ID" value="EMR66839.1"/>
    <property type="molecule type" value="Genomic_DNA"/>
</dbReference>
<dbReference type="InterPro" id="IPR029481">
    <property type="entry name" value="ABC_trans_N"/>
</dbReference>
<feature type="transmembrane region" description="Helical" evidence="10">
    <location>
        <begin position="1265"/>
        <end position="1285"/>
    </location>
</feature>
<evidence type="ECO:0000259" key="11">
    <source>
        <dbReference type="PROSITE" id="PS50893"/>
    </source>
</evidence>
<feature type="region of interest" description="Disordered" evidence="9">
    <location>
        <begin position="93"/>
        <end position="135"/>
    </location>
</feature>
<evidence type="ECO:0000256" key="7">
    <source>
        <dbReference type="ARBA" id="ARBA00022989"/>
    </source>
</evidence>
<feature type="transmembrane region" description="Helical" evidence="10">
    <location>
        <begin position="697"/>
        <end position="715"/>
    </location>
</feature>
<dbReference type="CDD" id="cd03232">
    <property type="entry name" value="ABCG_PDR_domain2"/>
    <property type="match status" value="1"/>
</dbReference>
<dbReference type="InterPro" id="IPR034001">
    <property type="entry name" value="ABCG_PDR_1"/>
</dbReference>
<dbReference type="InterPro" id="IPR003593">
    <property type="entry name" value="AAA+_ATPase"/>
</dbReference>
<feature type="domain" description="ABC transporter" evidence="11">
    <location>
        <begin position="200"/>
        <end position="444"/>
    </location>
</feature>
<feature type="transmembrane region" description="Helical" evidence="10">
    <location>
        <begin position="727"/>
        <end position="746"/>
    </location>
</feature>
<dbReference type="KEGG" id="ela:UCREL1_6166"/>
<proteinExistence type="inferred from homology"/>